<keyword evidence="1" id="KW-1133">Transmembrane helix</keyword>
<evidence type="ECO:0000256" key="1">
    <source>
        <dbReference type="SAM" id="Phobius"/>
    </source>
</evidence>
<proteinExistence type="predicted"/>
<dbReference type="EMBL" id="DS469550">
    <property type="protein sequence ID" value="EDO43870.1"/>
    <property type="molecule type" value="Genomic_DNA"/>
</dbReference>
<feature type="transmembrane region" description="Helical" evidence="1">
    <location>
        <begin position="103"/>
        <end position="123"/>
    </location>
</feature>
<evidence type="ECO:0000313" key="2">
    <source>
        <dbReference type="EMBL" id="EDO43870.1"/>
    </source>
</evidence>
<dbReference type="AlphaFoldDB" id="A7RXM3"/>
<keyword evidence="3" id="KW-1185">Reference proteome</keyword>
<keyword evidence="1" id="KW-0472">Membrane</keyword>
<keyword evidence="1" id="KW-0812">Transmembrane</keyword>
<organism evidence="2 3">
    <name type="scientific">Nematostella vectensis</name>
    <name type="common">Starlet sea anemone</name>
    <dbReference type="NCBI Taxonomy" id="45351"/>
    <lineage>
        <taxon>Eukaryota</taxon>
        <taxon>Metazoa</taxon>
        <taxon>Cnidaria</taxon>
        <taxon>Anthozoa</taxon>
        <taxon>Hexacorallia</taxon>
        <taxon>Actiniaria</taxon>
        <taxon>Edwardsiidae</taxon>
        <taxon>Nematostella</taxon>
    </lineage>
</organism>
<accession>A7RXM3</accession>
<gene>
    <name evidence="2" type="ORF">NEMVEDRAFT_v1g241385</name>
</gene>
<name>A7RXM3_NEMVE</name>
<dbReference type="InParanoid" id="A7RXM3"/>
<evidence type="ECO:0000313" key="3">
    <source>
        <dbReference type="Proteomes" id="UP000001593"/>
    </source>
</evidence>
<dbReference type="HOGENOM" id="CLU_1091090_0_0_1"/>
<dbReference type="Proteomes" id="UP000001593">
    <property type="component" value="Unassembled WGS sequence"/>
</dbReference>
<sequence>MEETDLERSRERSRNSNAILYHEEMLVHHFLNLFCANESNKPPVSLDITCLRPQLCHLSASLARTKHKNPQEIGHLAFPESQKVAGWTFCSNERLRRMNGQTLIVVSLFSFTLFFAVFAHNVVDQVDQKRNVREYNMLKELLGKPKGNPVAAEAVKGIKTTTRLHKLCPGKKPVHRVNLSKEWSEDATAYDKVICGLYTMKDEYKKRERHVAQILAGKHKDKPLEEQKKYLIEAVNKMAKAAGPLPRLIFPREGR</sequence>
<protein>
    <submittedName>
        <fullName evidence="2">Uncharacterized protein</fullName>
    </submittedName>
</protein>
<reference evidence="2 3" key="1">
    <citation type="journal article" date="2007" name="Science">
        <title>Sea anemone genome reveals ancestral eumetazoan gene repertoire and genomic organization.</title>
        <authorList>
            <person name="Putnam N.H."/>
            <person name="Srivastava M."/>
            <person name="Hellsten U."/>
            <person name="Dirks B."/>
            <person name="Chapman J."/>
            <person name="Salamov A."/>
            <person name="Terry A."/>
            <person name="Shapiro H."/>
            <person name="Lindquist E."/>
            <person name="Kapitonov V.V."/>
            <person name="Jurka J."/>
            <person name="Genikhovich G."/>
            <person name="Grigoriev I.V."/>
            <person name="Lucas S.M."/>
            <person name="Steele R.E."/>
            <person name="Finnerty J.R."/>
            <person name="Technau U."/>
            <person name="Martindale M.Q."/>
            <person name="Rokhsar D.S."/>
        </authorList>
    </citation>
    <scope>NUCLEOTIDE SEQUENCE [LARGE SCALE GENOMIC DNA]</scope>
    <source>
        <strain evidence="3">CH2 X CH6</strain>
    </source>
</reference>